<dbReference type="AlphaFoldDB" id="A0A835P3F6"/>
<evidence type="ECO:0000313" key="3">
    <source>
        <dbReference type="Proteomes" id="UP000636800"/>
    </source>
</evidence>
<evidence type="ECO:0000313" key="2">
    <source>
        <dbReference type="EMBL" id="KAG0445856.1"/>
    </source>
</evidence>
<keyword evidence="3" id="KW-1185">Reference proteome</keyword>
<dbReference type="EMBL" id="JADCNL010000643">
    <property type="protein sequence ID" value="KAG0445856.1"/>
    <property type="molecule type" value="Genomic_DNA"/>
</dbReference>
<evidence type="ECO:0000313" key="1">
    <source>
        <dbReference type="EMBL" id="KAG0445836.1"/>
    </source>
</evidence>
<name>A0A835P3F6_VANPL</name>
<evidence type="ECO:0000313" key="4">
    <source>
        <dbReference type="Proteomes" id="UP000639772"/>
    </source>
</evidence>
<accession>A0A835P3F6</accession>
<comment type="caution">
    <text evidence="1">The sequence shown here is derived from an EMBL/GenBank/DDBJ whole genome shotgun (WGS) entry which is preliminary data.</text>
</comment>
<organism evidence="1 4">
    <name type="scientific">Vanilla planifolia</name>
    <name type="common">Vanilla</name>
    <dbReference type="NCBI Taxonomy" id="51239"/>
    <lineage>
        <taxon>Eukaryota</taxon>
        <taxon>Viridiplantae</taxon>
        <taxon>Streptophyta</taxon>
        <taxon>Embryophyta</taxon>
        <taxon>Tracheophyta</taxon>
        <taxon>Spermatophyta</taxon>
        <taxon>Magnoliopsida</taxon>
        <taxon>Liliopsida</taxon>
        <taxon>Asparagales</taxon>
        <taxon>Orchidaceae</taxon>
        <taxon>Vanilloideae</taxon>
        <taxon>Vanilleae</taxon>
        <taxon>Vanilla</taxon>
    </lineage>
</organism>
<gene>
    <name evidence="2" type="ORF">HPP92_029126</name>
    <name evidence="1" type="ORF">HPP92_029137</name>
</gene>
<dbReference type="Proteomes" id="UP000639772">
    <property type="component" value="Unassembled WGS sequence"/>
</dbReference>
<dbReference type="EMBL" id="JADCNM010000644">
    <property type="protein sequence ID" value="KAG0445836.1"/>
    <property type="molecule type" value="Genomic_DNA"/>
</dbReference>
<dbReference type="Proteomes" id="UP000636800">
    <property type="component" value="Unassembled WGS sequence"/>
</dbReference>
<protein>
    <submittedName>
        <fullName evidence="1">Uncharacterized protein</fullName>
    </submittedName>
</protein>
<proteinExistence type="predicted"/>
<sequence length="109" mass="12440">MGALHLLVQCRNDEQLETLLLHIGDKYPSMEALWTGAHGVAVAGIDFRERLQLPTDTCYNTYAEGLSIPKMTEIMSWLVNRDVEVQVLHQMILSLRIVSFWLVRLDVSD</sequence>
<reference evidence="3 4" key="1">
    <citation type="journal article" date="2020" name="Nat. Food">
        <title>A phased Vanilla planifolia genome enables genetic improvement of flavour and production.</title>
        <authorList>
            <person name="Hasing T."/>
            <person name="Tang H."/>
            <person name="Brym M."/>
            <person name="Khazi F."/>
            <person name="Huang T."/>
            <person name="Chambers A.H."/>
        </authorList>
    </citation>
    <scope>NUCLEOTIDE SEQUENCE [LARGE SCALE GENOMIC DNA]</scope>
    <source>
        <tissue evidence="1">Leaf</tissue>
    </source>
</reference>